<name>A0AAW7SWQ5_BURVI</name>
<comment type="caution">
    <text evidence="2">The sequence shown here is derived from an EMBL/GenBank/DDBJ whole genome shotgun (WGS) entry which is preliminary data.</text>
</comment>
<organism evidence="2 3">
    <name type="scientific">Burkholderia vietnamiensis</name>
    <dbReference type="NCBI Taxonomy" id="60552"/>
    <lineage>
        <taxon>Bacteria</taxon>
        <taxon>Pseudomonadati</taxon>
        <taxon>Pseudomonadota</taxon>
        <taxon>Betaproteobacteria</taxon>
        <taxon>Burkholderiales</taxon>
        <taxon>Burkholderiaceae</taxon>
        <taxon>Burkholderia</taxon>
        <taxon>Burkholderia cepacia complex</taxon>
    </lineage>
</organism>
<gene>
    <name evidence="2" type="ORF">QZM33_11085</name>
</gene>
<sequence length="108" mass="11990">MDAENAFYPRRKYGQIVENRAIYSAAKTPFRWVWLALSNVCSWIVNFARPWLYAAPFGFAWGAFIACGADAGHSWFDSFIAWGGGATLLGGAGLVILRVISFILGEFF</sequence>
<evidence type="ECO:0000256" key="1">
    <source>
        <dbReference type="SAM" id="Phobius"/>
    </source>
</evidence>
<protein>
    <submittedName>
        <fullName evidence="2">Uncharacterized protein</fullName>
    </submittedName>
</protein>
<keyword evidence="1" id="KW-1133">Transmembrane helix</keyword>
<keyword evidence="1" id="KW-0812">Transmembrane</keyword>
<proteinExistence type="predicted"/>
<reference evidence="2" key="1">
    <citation type="submission" date="2023-07" db="EMBL/GenBank/DDBJ databases">
        <title>A collection of bacterial strains from the Burkholderia cepacia Research Laboratory and Repository.</title>
        <authorList>
            <person name="Lipuma J."/>
            <person name="Spilker T."/>
            <person name="Caverly L."/>
        </authorList>
    </citation>
    <scope>NUCLEOTIDE SEQUENCE</scope>
    <source>
        <strain evidence="2">AU44268</strain>
    </source>
</reference>
<accession>A0AAW7SWQ5</accession>
<feature type="transmembrane region" description="Helical" evidence="1">
    <location>
        <begin position="79"/>
        <end position="104"/>
    </location>
</feature>
<dbReference type="RefSeq" id="WP_301788440.1">
    <property type="nucleotide sequence ID" value="NZ_JAUJRV010000006.1"/>
</dbReference>
<keyword evidence="1" id="KW-0472">Membrane</keyword>
<feature type="transmembrane region" description="Helical" evidence="1">
    <location>
        <begin position="51"/>
        <end position="72"/>
    </location>
</feature>
<evidence type="ECO:0000313" key="2">
    <source>
        <dbReference type="EMBL" id="MDN7795477.1"/>
    </source>
</evidence>
<dbReference type="EMBL" id="JAUJRV010000006">
    <property type="protein sequence ID" value="MDN7795477.1"/>
    <property type="molecule type" value="Genomic_DNA"/>
</dbReference>
<dbReference type="AlphaFoldDB" id="A0AAW7SWQ5"/>
<evidence type="ECO:0000313" key="3">
    <source>
        <dbReference type="Proteomes" id="UP001171620"/>
    </source>
</evidence>
<dbReference type="Proteomes" id="UP001171620">
    <property type="component" value="Unassembled WGS sequence"/>
</dbReference>